<gene>
    <name evidence="1" type="ORF">DRF60_07920</name>
</gene>
<dbReference type="EMBL" id="QNUH01000005">
    <property type="protein sequence ID" value="REC79205.1"/>
    <property type="molecule type" value="Genomic_DNA"/>
</dbReference>
<evidence type="ECO:0000313" key="1">
    <source>
        <dbReference type="EMBL" id="REC79205.1"/>
    </source>
</evidence>
<name>A0A3D9DME6_9FLAO</name>
<dbReference type="Proteomes" id="UP000257030">
    <property type="component" value="Unassembled WGS sequence"/>
</dbReference>
<reference evidence="1 2" key="1">
    <citation type="journal article" date="2010" name="Syst. Appl. Microbiol.">
        <title>Four new species of Chryseobacterium from the rhizosphere of coastal sand dune plants, Chryseobacterium elymi sp. nov., Chryseobacterium hagamense sp. nov., Chryseobacterium lathyri sp. nov. and Chryseobacterium rhizosphaerae sp. nov.</title>
        <authorList>
            <person name="Cho S.H."/>
            <person name="Lee K.S."/>
            <person name="Shin D.S."/>
            <person name="Han J.H."/>
            <person name="Park K.S."/>
            <person name="Lee C.H."/>
            <person name="Park K.H."/>
            <person name="Kim S.B."/>
        </authorList>
    </citation>
    <scope>NUCLEOTIDE SEQUENCE [LARGE SCALE GENOMIC DNA]</scope>
    <source>
        <strain evidence="1 2">KCTC 22547</strain>
    </source>
</reference>
<organism evidence="1 2">
    <name type="scientific">Chryseobacterium elymi</name>
    <dbReference type="NCBI Taxonomy" id="395936"/>
    <lineage>
        <taxon>Bacteria</taxon>
        <taxon>Pseudomonadati</taxon>
        <taxon>Bacteroidota</taxon>
        <taxon>Flavobacteriia</taxon>
        <taxon>Flavobacteriales</taxon>
        <taxon>Weeksellaceae</taxon>
        <taxon>Chryseobacterium group</taxon>
        <taxon>Chryseobacterium</taxon>
    </lineage>
</organism>
<dbReference type="AlphaFoldDB" id="A0A3D9DME6"/>
<keyword evidence="2" id="KW-1185">Reference proteome</keyword>
<protein>
    <submittedName>
        <fullName evidence="1">Uncharacterized protein</fullName>
    </submittedName>
</protein>
<comment type="caution">
    <text evidence="1">The sequence shown here is derived from an EMBL/GenBank/DDBJ whole genome shotgun (WGS) entry which is preliminary data.</text>
</comment>
<proteinExistence type="predicted"/>
<sequence>MDQEEFFYSLLKFWISQFKVKECRKSIFLQGKKHNALESIFDLFKSWNKALDLNTFFNNVRKYLEIKLLLI</sequence>
<accession>A0A3D9DME6</accession>
<evidence type="ECO:0000313" key="2">
    <source>
        <dbReference type="Proteomes" id="UP000257030"/>
    </source>
</evidence>